<gene>
    <name evidence="2" type="ORF">GR167_00070</name>
</gene>
<dbReference type="AlphaFoldDB" id="A0A6L8LIT8"/>
<accession>A0A6L8LIT8</accession>
<sequence>MRNKRTGSVGQMISTLCFLGVGLWLIAEAAMTEGDPLRVFVLVSCAILSLSGALRFQIATVAGWFRPA</sequence>
<reference evidence="2 3" key="1">
    <citation type="submission" date="2020-01" db="EMBL/GenBank/DDBJ databases">
        <authorList>
            <person name="Chen S."/>
        </authorList>
    </citation>
    <scope>NUCLEOTIDE SEQUENCE [LARGE SCALE GENOMIC DNA]</scope>
    <source>
        <strain evidence="2 3">GS-10</strain>
    </source>
</reference>
<name>A0A6L8LIT8_9RHOB</name>
<keyword evidence="1" id="KW-1133">Transmembrane helix</keyword>
<evidence type="ECO:0000313" key="3">
    <source>
        <dbReference type="Proteomes" id="UP000479043"/>
    </source>
</evidence>
<feature type="transmembrane region" description="Helical" evidence="1">
    <location>
        <begin position="39"/>
        <end position="65"/>
    </location>
</feature>
<protein>
    <submittedName>
        <fullName evidence="2">Uncharacterized protein</fullName>
    </submittedName>
</protein>
<dbReference type="EMBL" id="WWEN01000001">
    <property type="protein sequence ID" value="MYM53682.1"/>
    <property type="molecule type" value="Genomic_DNA"/>
</dbReference>
<proteinExistence type="predicted"/>
<keyword evidence="1" id="KW-0812">Transmembrane</keyword>
<comment type="caution">
    <text evidence="2">The sequence shown here is derived from an EMBL/GenBank/DDBJ whole genome shotgun (WGS) entry which is preliminary data.</text>
</comment>
<evidence type="ECO:0000256" key="1">
    <source>
        <dbReference type="SAM" id="Phobius"/>
    </source>
</evidence>
<keyword evidence="1" id="KW-0472">Membrane</keyword>
<evidence type="ECO:0000313" key="2">
    <source>
        <dbReference type="EMBL" id="MYM53682.1"/>
    </source>
</evidence>
<dbReference type="Proteomes" id="UP000479043">
    <property type="component" value="Unassembled WGS sequence"/>
</dbReference>
<dbReference type="RefSeq" id="WP_160971405.1">
    <property type="nucleotide sequence ID" value="NZ_WWEN01000001.1"/>
</dbReference>
<keyword evidence="3" id="KW-1185">Reference proteome</keyword>
<organism evidence="2 3">
    <name type="scientific">Thalassovita mangrovi</name>
    <dbReference type="NCBI Taxonomy" id="2692236"/>
    <lineage>
        <taxon>Bacteria</taxon>
        <taxon>Pseudomonadati</taxon>
        <taxon>Pseudomonadota</taxon>
        <taxon>Alphaproteobacteria</taxon>
        <taxon>Rhodobacterales</taxon>
        <taxon>Roseobacteraceae</taxon>
        <taxon>Thalassovita</taxon>
    </lineage>
</organism>